<feature type="region of interest" description="Disordered" evidence="6">
    <location>
        <begin position="176"/>
        <end position="200"/>
    </location>
</feature>
<accession>A0A6A6WUM2</accession>
<feature type="compositionally biased region" description="Basic and acidic residues" evidence="6">
    <location>
        <begin position="214"/>
        <end position="236"/>
    </location>
</feature>
<feature type="compositionally biased region" description="Basic residues" evidence="6">
    <location>
        <begin position="14"/>
        <end position="23"/>
    </location>
</feature>
<dbReference type="InterPro" id="IPR011687">
    <property type="entry name" value="Nop53/GLTSCR2"/>
</dbReference>
<dbReference type="Pfam" id="PF07767">
    <property type="entry name" value="Nop53"/>
    <property type="match status" value="1"/>
</dbReference>
<dbReference type="EMBL" id="MU002299">
    <property type="protein sequence ID" value="KAF2787605.1"/>
    <property type="molecule type" value="Genomic_DNA"/>
</dbReference>
<name>A0A6A6WUM2_9PLEO</name>
<evidence type="ECO:0000256" key="3">
    <source>
        <dbReference type="ARBA" id="ARBA00022517"/>
    </source>
</evidence>
<evidence type="ECO:0000313" key="7">
    <source>
        <dbReference type="EMBL" id="KAF2787605.1"/>
    </source>
</evidence>
<sequence>MATTEAAPAQYKQPSRKGKKAWRKNVDVTQVQDGLEEVRDQIIQGGVIAEKASEELFAIDTSGSTEIAKAYNKRNKPLKVDEILAQRSAIPAVGSRKRLAEFSDPRSKKARISHKEFDKLRALAYGGDQVQKDVVRIGDPADHDPWAVEDFKEDPNTSFLDPKFVKREPITLKQAPVSLSKSGKPIPAVRKPDAGKSYNPTVSDWVSLIQREGDKEVEAEKKRLQEAQEEAERMERAIAAAAEAEQESDNNESAWESEWEGFSDADNGALKIKRPERKTPAQRNKIRRRKEAERKAVHDAKVKAKEQQLQQVKKLAKSVKEKEKARAAAVAAVQEADSSSEDGEEVLRRKRFGRHPIPTAPLEVVLADELQDSLRRLKPEGNLLHDRMRNMIVNGKVESRRQIAFHKKAKTTITEKWSYKDWTLD</sequence>
<comment type="subcellular location">
    <subcellularLocation>
        <location evidence="5">Nucleus</location>
        <location evidence="5">Nucleolus</location>
    </subcellularLocation>
    <subcellularLocation>
        <location evidence="5">Nucleus</location>
        <location evidence="5">Nucleoplasm</location>
    </subcellularLocation>
</comment>
<feature type="region of interest" description="Disordered" evidence="6">
    <location>
        <begin position="1"/>
        <end position="23"/>
    </location>
</feature>
<dbReference type="GO" id="GO:0005654">
    <property type="term" value="C:nucleoplasm"/>
    <property type="evidence" value="ECO:0007669"/>
    <property type="project" value="UniProtKB-SubCell"/>
</dbReference>
<protein>
    <recommendedName>
        <fullName evidence="2 5">Ribosome biogenesis protein NOP53</fullName>
    </recommendedName>
</protein>
<evidence type="ECO:0000256" key="2">
    <source>
        <dbReference type="ARBA" id="ARBA00018339"/>
    </source>
</evidence>
<dbReference type="PANTHER" id="PTHR14211:SF7">
    <property type="entry name" value="RIBOSOME BIOGENESIS PROTEIN NOP53"/>
    <property type="match status" value="1"/>
</dbReference>
<dbReference type="AlphaFoldDB" id="A0A6A6WUM2"/>
<dbReference type="GO" id="GO:0000027">
    <property type="term" value="P:ribosomal large subunit assembly"/>
    <property type="evidence" value="ECO:0007669"/>
    <property type="project" value="UniProtKB-UniRule"/>
</dbReference>
<dbReference type="GO" id="GO:0005730">
    <property type="term" value="C:nucleolus"/>
    <property type="evidence" value="ECO:0007669"/>
    <property type="project" value="UniProtKB-SubCell"/>
</dbReference>
<keyword evidence="3 5" id="KW-0690">Ribosome biogenesis</keyword>
<dbReference type="OrthoDB" id="5072at2759"/>
<dbReference type="GO" id="GO:0008097">
    <property type="term" value="F:5S rRNA binding"/>
    <property type="evidence" value="ECO:0007669"/>
    <property type="project" value="TreeGrafter"/>
</dbReference>
<reference evidence="7" key="1">
    <citation type="journal article" date="2020" name="Stud. Mycol.">
        <title>101 Dothideomycetes genomes: a test case for predicting lifestyles and emergence of pathogens.</title>
        <authorList>
            <person name="Haridas S."/>
            <person name="Albert R."/>
            <person name="Binder M."/>
            <person name="Bloem J."/>
            <person name="Labutti K."/>
            <person name="Salamov A."/>
            <person name="Andreopoulos B."/>
            <person name="Baker S."/>
            <person name="Barry K."/>
            <person name="Bills G."/>
            <person name="Bluhm B."/>
            <person name="Cannon C."/>
            <person name="Castanera R."/>
            <person name="Culley D."/>
            <person name="Daum C."/>
            <person name="Ezra D."/>
            <person name="Gonzalez J."/>
            <person name="Henrissat B."/>
            <person name="Kuo A."/>
            <person name="Liang C."/>
            <person name="Lipzen A."/>
            <person name="Lutzoni F."/>
            <person name="Magnuson J."/>
            <person name="Mondo S."/>
            <person name="Nolan M."/>
            <person name="Ohm R."/>
            <person name="Pangilinan J."/>
            <person name="Park H.-J."/>
            <person name="Ramirez L."/>
            <person name="Alfaro M."/>
            <person name="Sun H."/>
            <person name="Tritt A."/>
            <person name="Yoshinaga Y."/>
            <person name="Zwiers L.-H."/>
            <person name="Turgeon B."/>
            <person name="Goodwin S."/>
            <person name="Spatafora J."/>
            <person name="Crous P."/>
            <person name="Grigoriev I."/>
        </authorList>
    </citation>
    <scope>NUCLEOTIDE SEQUENCE</scope>
    <source>
        <strain evidence="7">CBS 109.77</strain>
    </source>
</reference>
<feature type="region of interest" description="Disordered" evidence="6">
    <location>
        <begin position="214"/>
        <end position="305"/>
    </location>
</feature>
<comment type="function">
    <text evidence="5">May play a role in ribosome biogenesis.</text>
</comment>
<evidence type="ECO:0000256" key="5">
    <source>
        <dbReference type="PIRNR" id="PIRNR017302"/>
    </source>
</evidence>
<evidence type="ECO:0000256" key="6">
    <source>
        <dbReference type="SAM" id="MobiDB-lite"/>
    </source>
</evidence>
<feature type="compositionally biased region" description="Acidic residues" evidence="6">
    <location>
        <begin position="244"/>
        <end position="263"/>
    </location>
</feature>
<keyword evidence="4 5" id="KW-0539">Nucleus</keyword>
<proteinExistence type="inferred from homology"/>
<feature type="compositionally biased region" description="Basic and acidic residues" evidence="6">
    <location>
        <begin position="290"/>
        <end position="305"/>
    </location>
</feature>
<dbReference type="PIRSF" id="PIRSF017302">
    <property type="entry name" value="Gltscr2"/>
    <property type="match status" value="1"/>
</dbReference>
<dbReference type="GO" id="GO:0006364">
    <property type="term" value="P:rRNA processing"/>
    <property type="evidence" value="ECO:0007669"/>
    <property type="project" value="TreeGrafter"/>
</dbReference>
<gene>
    <name evidence="7" type="ORF">K505DRAFT_287657</name>
</gene>
<evidence type="ECO:0000313" key="8">
    <source>
        <dbReference type="Proteomes" id="UP000799757"/>
    </source>
</evidence>
<keyword evidence="8" id="KW-1185">Reference proteome</keyword>
<comment type="similarity">
    <text evidence="1 5">Belongs to the NOP53 family.</text>
</comment>
<evidence type="ECO:0000256" key="1">
    <source>
        <dbReference type="ARBA" id="ARBA00008838"/>
    </source>
</evidence>
<organism evidence="7 8">
    <name type="scientific">Melanomma pulvis-pyrius CBS 109.77</name>
    <dbReference type="NCBI Taxonomy" id="1314802"/>
    <lineage>
        <taxon>Eukaryota</taxon>
        <taxon>Fungi</taxon>
        <taxon>Dikarya</taxon>
        <taxon>Ascomycota</taxon>
        <taxon>Pezizomycotina</taxon>
        <taxon>Dothideomycetes</taxon>
        <taxon>Pleosporomycetidae</taxon>
        <taxon>Pleosporales</taxon>
        <taxon>Melanommataceae</taxon>
        <taxon>Melanomma</taxon>
    </lineage>
</organism>
<evidence type="ECO:0000256" key="4">
    <source>
        <dbReference type="ARBA" id="ARBA00023242"/>
    </source>
</evidence>
<dbReference type="PANTHER" id="PTHR14211">
    <property type="entry name" value="GLIOMA SUPPRESSOR CANDIDATE REGION GENE 2"/>
    <property type="match status" value="1"/>
</dbReference>
<dbReference type="Proteomes" id="UP000799757">
    <property type="component" value="Unassembled WGS sequence"/>
</dbReference>